<sequence length="245" mass="28288">MDGGEKSSMEAYMTDDYYVKDLLRNDDCVAVDQEVVIGEGEDHEYCDLEPLSYSFIEYEPFPEVQYEPSLTESNDGLDILVDHVEVVNSSSAECYTSDNPQELLVVSNEASEKPLKPPNVYVKRDRTWKFQKNTVVATCGENGQFFYHPDPFSPVPPFKGAPSAVKRMEYAARRIDNRKYRDQHSKVLASDQLDSATCSKCKMRFFLPFRHFKNRITYRVPENPYLLPMPRFRCPLCEEDSTIEL</sequence>
<evidence type="ECO:0000313" key="1">
    <source>
        <dbReference type="Proteomes" id="UP000025227"/>
    </source>
</evidence>
<proteinExistence type="predicted"/>
<keyword evidence="1" id="KW-1185">Reference proteome</keyword>
<dbReference type="WBParaSite" id="HCON_00065230-00001">
    <property type="protein sequence ID" value="HCON_00065230-00001"/>
    <property type="gene ID" value="HCON_00065230"/>
</dbReference>
<dbReference type="OrthoDB" id="5800631at2759"/>
<name>A0A7I4Y808_HAECO</name>
<organism evidence="1 2">
    <name type="scientific">Haemonchus contortus</name>
    <name type="common">Barber pole worm</name>
    <dbReference type="NCBI Taxonomy" id="6289"/>
    <lineage>
        <taxon>Eukaryota</taxon>
        <taxon>Metazoa</taxon>
        <taxon>Ecdysozoa</taxon>
        <taxon>Nematoda</taxon>
        <taxon>Chromadorea</taxon>
        <taxon>Rhabditida</taxon>
        <taxon>Rhabditina</taxon>
        <taxon>Rhabditomorpha</taxon>
        <taxon>Strongyloidea</taxon>
        <taxon>Trichostrongylidae</taxon>
        <taxon>Haemonchus</taxon>
    </lineage>
</organism>
<evidence type="ECO:0000313" key="2">
    <source>
        <dbReference type="WBParaSite" id="HCON_00065230-00001"/>
    </source>
</evidence>
<dbReference type="OMA" id="GEDHEYC"/>
<dbReference type="Proteomes" id="UP000025227">
    <property type="component" value="Unplaced"/>
</dbReference>
<accession>A0A7I4Y808</accession>
<reference evidence="2" key="1">
    <citation type="submission" date="2020-12" db="UniProtKB">
        <authorList>
            <consortium name="WormBaseParasite"/>
        </authorList>
    </citation>
    <scope>IDENTIFICATION</scope>
    <source>
        <strain evidence="2">MHco3</strain>
    </source>
</reference>
<protein>
    <submittedName>
        <fullName evidence="2">Zf-AD domain-containing protein</fullName>
    </submittedName>
</protein>
<dbReference type="AlphaFoldDB" id="A0A7I4Y808"/>